<dbReference type="Gene3D" id="1.10.472.10">
    <property type="entry name" value="Cyclin-like"/>
    <property type="match status" value="2"/>
</dbReference>
<dbReference type="CDD" id="cd20545">
    <property type="entry name" value="CYCLIN_SpCG1C-like_rpt1"/>
    <property type="match status" value="1"/>
</dbReference>
<accession>A0A6G1HJW0</accession>
<dbReference type="SUPFAM" id="SSF47954">
    <property type="entry name" value="Cyclin-like"/>
    <property type="match status" value="2"/>
</dbReference>
<sequence length="369" mass="40910">MSQEPSRDPNDVLAEAEKQWLFSEDELLRVPSIVDGMTAEEERQLRSKGMHFITQVGIMLKIPQTTLSTAAVLFNRFLMRYSLVPKDGHKPLHHYQVAATTIFLATKAEEHCRKLRDLVIACCRVAQKNPSLQVDEQTKDFWRWRDTILLNEDVLLELLCFDLTIDSPYKLLYDMIKLHNVHHHKKLRDAAWGFLNDAATTQLCLLQPARVIAAAALYAGAKSTGEVFADDELGRPWWAAHKLSLVDIKRACNYMADNFEASAQRPGTDSIYVGLRTPLHSDDSPAKMTLRRVQESTSPVWAGGGSGSEAGGATKRPRSDENGIGNGHNDGLASKRSRTDEGAESSQSGNHEAGAEAEEAGSEEGEVDE</sequence>
<feature type="domain" description="Cyclin-like" evidence="5">
    <location>
        <begin position="51"/>
        <end position="157"/>
    </location>
</feature>
<evidence type="ECO:0000313" key="7">
    <source>
        <dbReference type="Proteomes" id="UP000799640"/>
    </source>
</evidence>
<proteinExistence type="inferred from homology"/>
<dbReference type="InterPro" id="IPR036915">
    <property type="entry name" value="Cyclin-like_sf"/>
</dbReference>
<dbReference type="FunFam" id="1.10.472.10:FF:000072">
    <property type="entry name" value="Cyclin Pch1"/>
    <property type="match status" value="1"/>
</dbReference>
<dbReference type="InterPro" id="IPR013763">
    <property type="entry name" value="Cyclin-like_dom"/>
</dbReference>
<keyword evidence="3" id="KW-0195">Cyclin</keyword>
<evidence type="ECO:0000256" key="4">
    <source>
        <dbReference type="SAM" id="MobiDB-lite"/>
    </source>
</evidence>
<dbReference type="AlphaFoldDB" id="A0A6G1HJW0"/>
<dbReference type="InterPro" id="IPR043198">
    <property type="entry name" value="Cyclin/Ssn8"/>
</dbReference>
<feature type="compositionally biased region" description="Acidic residues" evidence="4">
    <location>
        <begin position="355"/>
        <end position="369"/>
    </location>
</feature>
<protein>
    <recommendedName>
        <fullName evidence="2">RNA polymerase II holoenzyme cyclin-like subunit</fullName>
    </recommendedName>
</protein>
<dbReference type="CDD" id="cd20546">
    <property type="entry name" value="CYCLIN_SpCG1C_ScCTK2-like_rpt2"/>
    <property type="match status" value="1"/>
</dbReference>
<evidence type="ECO:0000256" key="1">
    <source>
        <dbReference type="ARBA" id="ARBA00008638"/>
    </source>
</evidence>
<feature type="domain" description="Cyclin-like" evidence="5">
    <location>
        <begin position="170"/>
        <end position="257"/>
    </location>
</feature>
<dbReference type="OrthoDB" id="25002at2759"/>
<dbReference type="PANTHER" id="PTHR10026">
    <property type="entry name" value="CYCLIN"/>
    <property type="match status" value="1"/>
</dbReference>
<feature type="region of interest" description="Disordered" evidence="4">
    <location>
        <begin position="283"/>
        <end position="369"/>
    </location>
</feature>
<dbReference type="Pfam" id="PF00134">
    <property type="entry name" value="Cyclin_N"/>
    <property type="match status" value="1"/>
</dbReference>
<reference evidence="6" key="1">
    <citation type="journal article" date="2020" name="Stud. Mycol.">
        <title>101 Dothideomycetes genomes: a test case for predicting lifestyles and emergence of pathogens.</title>
        <authorList>
            <person name="Haridas S."/>
            <person name="Albert R."/>
            <person name="Binder M."/>
            <person name="Bloem J."/>
            <person name="Labutti K."/>
            <person name="Salamov A."/>
            <person name="Andreopoulos B."/>
            <person name="Baker S."/>
            <person name="Barry K."/>
            <person name="Bills G."/>
            <person name="Bluhm B."/>
            <person name="Cannon C."/>
            <person name="Castanera R."/>
            <person name="Culley D."/>
            <person name="Daum C."/>
            <person name="Ezra D."/>
            <person name="Gonzalez J."/>
            <person name="Henrissat B."/>
            <person name="Kuo A."/>
            <person name="Liang C."/>
            <person name="Lipzen A."/>
            <person name="Lutzoni F."/>
            <person name="Magnuson J."/>
            <person name="Mondo S."/>
            <person name="Nolan M."/>
            <person name="Ohm R."/>
            <person name="Pangilinan J."/>
            <person name="Park H.-J."/>
            <person name="Ramirez L."/>
            <person name="Alfaro M."/>
            <person name="Sun H."/>
            <person name="Tritt A."/>
            <person name="Yoshinaga Y."/>
            <person name="Zwiers L.-H."/>
            <person name="Turgeon B."/>
            <person name="Goodwin S."/>
            <person name="Spatafora J."/>
            <person name="Crous P."/>
            <person name="Grigoriev I."/>
        </authorList>
    </citation>
    <scope>NUCLEOTIDE SEQUENCE</scope>
    <source>
        <strain evidence="6">CBS 262.69</strain>
    </source>
</reference>
<dbReference type="InterPro" id="IPR006671">
    <property type="entry name" value="Cyclin_N"/>
</dbReference>
<dbReference type="Proteomes" id="UP000799640">
    <property type="component" value="Unassembled WGS sequence"/>
</dbReference>
<dbReference type="GO" id="GO:0006357">
    <property type="term" value="P:regulation of transcription by RNA polymerase II"/>
    <property type="evidence" value="ECO:0007669"/>
    <property type="project" value="InterPro"/>
</dbReference>
<evidence type="ECO:0000313" key="6">
    <source>
        <dbReference type="EMBL" id="KAF2396181.1"/>
    </source>
</evidence>
<gene>
    <name evidence="6" type="ORF">EJ06DRAFT_551887</name>
</gene>
<name>A0A6G1HJW0_9PEZI</name>
<dbReference type="EMBL" id="ML996708">
    <property type="protein sequence ID" value="KAF2396181.1"/>
    <property type="molecule type" value="Genomic_DNA"/>
</dbReference>
<evidence type="ECO:0000259" key="5">
    <source>
        <dbReference type="SMART" id="SM00385"/>
    </source>
</evidence>
<comment type="similarity">
    <text evidence="1">Belongs to the cyclin family. Cyclin C subfamily.</text>
</comment>
<organism evidence="6 7">
    <name type="scientific">Trichodelitschia bisporula</name>
    <dbReference type="NCBI Taxonomy" id="703511"/>
    <lineage>
        <taxon>Eukaryota</taxon>
        <taxon>Fungi</taxon>
        <taxon>Dikarya</taxon>
        <taxon>Ascomycota</taxon>
        <taxon>Pezizomycotina</taxon>
        <taxon>Dothideomycetes</taxon>
        <taxon>Dothideomycetes incertae sedis</taxon>
        <taxon>Phaeotrichales</taxon>
        <taxon>Phaeotrichaceae</taxon>
        <taxon>Trichodelitschia</taxon>
    </lineage>
</organism>
<evidence type="ECO:0000256" key="3">
    <source>
        <dbReference type="RuleBase" id="RU000383"/>
    </source>
</evidence>
<dbReference type="GO" id="GO:0016538">
    <property type="term" value="F:cyclin-dependent protein serine/threonine kinase regulator activity"/>
    <property type="evidence" value="ECO:0007669"/>
    <property type="project" value="InterPro"/>
</dbReference>
<dbReference type="SMART" id="SM00385">
    <property type="entry name" value="CYCLIN"/>
    <property type="match status" value="2"/>
</dbReference>
<keyword evidence="7" id="KW-1185">Reference proteome</keyword>
<evidence type="ECO:0000256" key="2">
    <source>
        <dbReference type="ARBA" id="ARBA00014912"/>
    </source>
</evidence>